<keyword evidence="2" id="KW-1185">Reference proteome</keyword>
<name>A0ABV9ZQX8_9ACTN</name>
<dbReference type="RefSeq" id="WP_382037707.1">
    <property type="nucleotide sequence ID" value="NZ_JBHSKJ010000002.1"/>
</dbReference>
<dbReference type="EMBL" id="JBHSKJ010000002">
    <property type="protein sequence ID" value="MFC5143828.1"/>
    <property type="molecule type" value="Genomic_DNA"/>
</dbReference>
<evidence type="ECO:0000313" key="2">
    <source>
        <dbReference type="Proteomes" id="UP001596222"/>
    </source>
</evidence>
<accession>A0ABV9ZQX8</accession>
<gene>
    <name evidence="1" type="ORF">ACFPP6_03875</name>
</gene>
<organism evidence="1 2">
    <name type="scientific">Streptomyces aureoversilis</name>
    <dbReference type="NCBI Taxonomy" id="67277"/>
    <lineage>
        <taxon>Bacteria</taxon>
        <taxon>Bacillati</taxon>
        <taxon>Actinomycetota</taxon>
        <taxon>Actinomycetes</taxon>
        <taxon>Kitasatosporales</taxon>
        <taxon>Streptomycetaceae</taxon>
        <taxon>Streptomyces</taxon>
    </lineage>
</organism>
<reference evidence="2" key="1">
    <citation type="journal article" date="2019" name="Int. J. Syst. Evol. Microbiol.">
        <title>The Global Catalogue of Microorganisms (GCM) 10K type strain sequencing project: providing services to taxonomists for standard genome sequencing and annotation.</title>
        <authorList>
            <consortium name="The Broad Institute Genomics Platform"/>
            <consortium name="The Broad Institute Genome Sequencing Center for Infectious Disease"/>
            <person name="Wu L."/>
            <person name="Ma J."/>
        </authorList>
    </citation>
    <scope>NUCLEOTIDE SEQUENCE [LARGE SCALE GENOMIC DNA]</scope>
    <source>
        <strain evidence="2">CGMCC 4.1641</strain>
    </source>
</reference>
<protein>
    <submittedName>
        <fullName evidence="1">DUF6255 family natural product biosynthesis protein</fullName>
    </submittedName>
</protein>
<comment type="caution">
    <text evidence="1">The sequence shown here is derived from an EMBL/GenBank/DDBJ whole genome shotgun (WGS) entry which is preliminary data.</text>
</comment>
<dbReference type="Proteomes" id="UP001596222">
    <property type="component" value="Unassembled WGS sequence"/>
</dbReference>
<dbReference type="InterPro" id="IPR046222">
    <property type="entry name" value="DUF6255"/>
</dbReference>
<proteinExistence type="predicted"/>
<sequence>MRCAHATGWTQEGDAARCDRCGTRRFTGYGALLIPELPQWEPGSGR</sequence>
<dbReference type="Pfam" id="PF19768">
    <property type="entry name" value="DUF6255"/>
    <property type="match status" value="1"/>
</dbReference>
<evidence type="ECO:0000313" key="1">
    <source>
        <dbReference type="EMBL" id="MFC5143828.1"/>
    </source>
</evidence>